<accession>A0ABV6UVT2</accession>
<feature type="transmembrane region" description="Helical" evidence="6">
    <location>
        <begin position="328"/>
        <end position="347"/>
    </location>
</feature>
<dbReference type="PANTHER" id="PTHR30250:SF11">
    <property type="entry name" value="O-ANTIGEN TRANSPORTER-RELATED"/>
    <property type="match status" value="1"/>
</dbReference>
<keyword evidence="5 6" id="KW-0472">Membrane</keyword>
<evidence type="ECO:0000256" key="2">
    <source>
        <dbReference type="ARBA" id="ARBA00022475"/>
    </source>
</evidence>
<comment type="subcellular location">
    <subcellularLocation>
        <location evidence="1">Cell membrane</location>
        <topology evidence="1">Multi-pass membrane protein</topology>
    </subcellularLocation>
</comment>
<protein>
    <submittedName>
        <fullName evidence="7">Lipopolysaccharide biosynthesis protein</fullName>
    </submittedName>
</protein>
<feature type="transmembrane region" description="Helical" evidence="6">
    <location>
        <begin position="285"/>
        <end position="307"/>
    </location>
</feature>
<feature type="transmembrane region" description="Helical" evidence="6">
    <location>
        <begin position="45"/>
        <end position="64"/>
    </location>
</feature>
<sequence length="458" mass="48632">MTTRVETPGTPVPAALPRPARRPALLPARLRTALDGEPLLRNGHVLTLSSLLAAALGAGFWVLATTWYDTATVGRSYAALSAVMLLSGIGQLNLADVLVRFVPAAGAHAGRLALRCYLAAALFSTVVAVAFLLLVPQLAPGLDYLRRPLVAVCFTLGAAGYSIFVLQDGALTGLRRPGWVLGENALFAAVKAALLALCGTLALDAGILASWVAALLTALVVTNVFLFRSAVPAHRRAQLDAPAPQRLVGYAAADYVGAQFRLAAYNVVPLLVLNRLGPEGSAYLSLAWVIAYTLFLVAYNMGSSLLVEAARAPERLVEHARRVLRHNAVLIAAAATVMVLAAPWLLGLFGPQYARHGTALLRLLALSALPNLVLSVAIDVARARRRLGWVVLLQALLCVLVLGLSVLLIPRFGVTGVGVAWLAAECALGLPLLAALPRWLPREQAPREQEPRQQERRP</sequence>
<dbReference type="RefSeq" id="WP_030261712.1">
    <property type="nucleotide sequence ID" value="NZ_JBHEZZ010000021.1"/>
</dbReference>
<keyword evidence="3 6" id="KW-0812">Transmembrane</keyword>
<comment type="caution">
    <text evidence="7">The sequence shown here is derived from an EMBL/GenBank/DDBJ whole genome shotgun (WGS) entry which is preliminary data.</text>
</comment>
<keyword evidence="4 6" id="KW-1133">Transmembrane helix</keyword>
<evidence type="ECO:0000256" key="1">
    <source>
        <dbReference type="ARBA" id="ARBA00004651"/>
    </source>
</evidence>
<evidence type="ECO:0000313" key="7">
    <source>
        <dbReference type="EMBL" id="MFC1405533.1"/>
    </source>
</evidence>
<keyword evidence="2" id="KW-1003">Cell membrane</keyword>
<feature type="transmembrane region" description="Helical" evidence="6">
    <location>
        <begin position="116"/>
        <end position="136"/>
    </location>
</feature>
<organism evidence="7 8">
    <name type="scientific">Streptacidiphilus cavernicola</name>
    <dbReference type="NCBI Taxonomy" id="3342716"/>
    <lineage>
        <taxon>Bacteria</taxon>
        <taxon>Bacillati</taxon>
        <taxon>Actinomycetota</taxon>
        <taxon>Actinomycetes</taxon>
        <taxon>Kitasatosporales</taxon>
        <taxon>Streptomycetaceae</taxon>
        <taxon>Streptacidiphilus</taxon>
    </lineage>
</organism>
<gene>
    <name evidence="7" type="ORF">ACEZDJ_30025</name>
</gene>
<proteinExistence type="predicted"/>
<feature type="transmembrane region" description="Helical" evidence="6">
    <location>
        <begin position="148"/>
        <end position="166"/>
    </location>
</feature>
<evidence type="ECO:0000256" key="5">
    <source>
        <dbReference type="ARBA" id="ARBA00023136"/>
    </source>
</evidence>
<evidence type="ECO:0000256" key="3">
    <source>
        <dbReference type="ARBA" id="ARBA00022692"/>
    </source>
</evidence>
<dbReference type="InterPro" id="IPR050833">
    <property type="entry name" value="Poly_Biosynth_Transport"/>
</dbReference>
<dbReference type="Proteomes" id="UP001592528">
    <property type="component" value="Unassembled WGS sequence"/>
</dbReference>
<feature type="transmembrane region" description="Helical" evidence="6">
    <location>
        <begin position="359"/>
        <end position="380"/>
    </location>
</feature>
<feature type="transmembrane region" description="Helical" evidence="6">
    <location>
        <begin position="415"/>
        <end position="436"/>
    </location>
</feature>
<evidence type="ECO:0000256" key="6">
    <source>
        <dbReference type="SAM" id="Phobius"/>
    </source>
</evidence>
<feature type="transmembrane region" description="Helical" evidence="6">
    <location>
        <begin position="178"/>
        <end position="202"/>
    </location>
</feature>
<feature type="transmembrane region" description="Helical" evidence="6">
    <location>
        <begin position="247"/>
        <end position="265"/>
    </location>
</feature>
<keyword evidence="8" id="KW-1185">Reference proteome</keyword>
<reference evidence="7 8" key="1">
    <citation type="submission" date="2024-09" db="EMBL/GenBank/DDBJ databases">
        <authorList>
            <person name="Lee S.D."/>
        </authorList>
    </citation>
    <scope>NUCLEOTIDE SEQUENCE [LARGE SCALE GENOMIC DNA]</scope>
    <source>
        <strain evidence="7 8">N1-5</strain>
    </source>
</reference>
<feature type="transmembrane region" description="Helical" evidence="6">
    <location>
        <begin position="387"/>
        <end position="409"/>
    </location>
</feature>
<dbReference type="PANTHER" id="PTHR30250">
    <property type="entry name" value="PST FAMILY PREDICTED COLANIC ACID TRANSPORTER"/>
    <property type="match status" value="1"/>
</dbReference>
<evidence type="ECO:0000313" key="8">
    <source>
        <dbReference type="Proteomes" id="UP001592528"/>
    </source>
</evidence>
<dbReference type="EMBL" id="JBHEZZ010000021">
    <property type="protein sequence ID" value="MFC1405533.1"/>
    <property type="molecule type" value="Genomic_DNA"/>
</dbReference>
<evidence type="ECO:0000256" key="4">
    <source>
        <dbReference type="ARBA" id="ARBA00022989"/>
    </source>
</evidence>
<feature type="transmembrane region" description="Helical" evidence="6">
    <location>
        <begin position="208"/>
        <end position="227"/>
    </location>
</feature>
<name>A0ABV6UVT2_9ACTN</name>
<feature type="transmembrane region" description="Helical" evidence="6">
    <location>
        <begin position="76"/>
        <end position="95"/>
    </location>
</feature>